<name>A0ABN0V429_9ACTN</name>
<keyword evidence="2" id="KW-1185">Reference proteome</keyword>
<accession>A0ABN0V429</accession>
<dbReference type="Proteomes" id="UP001500967">
    <property type="component" value="Unassembled WGS sequence"/>
</dbReference>
<comment type="caution">
    <text evidence="1">The sequence shown here is derived from an EMBL/GenBank/DDBJ whole genome shotgun (WGS) entry which is preliminary data.</text>
</comment>
<dbReference type="RefSeq" id="WP_344653453.1">
    <property type="nucleotide sequence ID" value="NZ_BAAAGX010000033.1"/>
</dbReference>
<evidence type="ECO:0000313" key="1">
    <source>
        <dbReference type="EMBL" id="GAA0274315.1"/>
    </source>
</evidence>
<gene>
    <name evidence="1" type="ORF">GCM10009539_72480</name>
</gene>
<protein>
    <submittedName>
        <fullName evidence="1">Uncharacterized protein</fullName>
    </submittedName>
</protein>
<evidence type="ECO:0000313" key="2">
    <source>
        <dbReference type="Proteomes" id="UP001500967"/>
    </source>
</evidence>
<proteinExistence type="predicted"/>
<dbReference type="EMBL" id="BAAAGX010000033">
    <property type="protein sequence ID" value="GAA0274315.1"/>
    <property type="molecule type" value="Genomic_DNA"/>
</dbReference>
<organism evidence="1 2">
    <name type="scientific">Cryptosporangium japonicum</name>
    <dbReference type="NCBI Taxonomy" id="80872"/>
    <lineage>
        <taxon>Bacteria</taxon>
        <taxon>Bacillati</taxon>
        <taxon>Actinomycetota</taxon>
        <taxon>Actinomycetes</taxon>
        <taxon>Cryptosporangiales</taxon>
        <taxon>Cryptosporangiaceae</taxon>
        <taxon>Cryptosporangium</taxon>
    </lineage>
</organism>
<sequence>MEHTERLAIVRLAATYHDTLGRVQTAGQLDAVLRLGRELATTLPADQAELFARLCRARDAAARGAGGRIPHPRQPRD</sequence>
<reference evidence="1 2" key="1">
    <citation type="journal article" date="2019" name="Int. J. Syst. Evol. Microbiol.">
        <title>The Global Catalogue of Microorganisms (GCM) 10K type strain sequencing project: providing services to taxonomists for standard genome sequencing and annotation.</title>
        <authorList>
            <consortium name="The Broad Institute Genomics Platform"/>
            <consortium name="The Broad Institute Genome Sequencing Center for Infectious Disease"/>
            <person name="Wu L."/>
            <person name="Ma J."/>
        </authorList>
    </citation>
    <scope>NUCLEOTIDE SEQUENCE [LARGE SCALE GENOMIC DNA]</scope>
    <source>
        <strain evidence="1 2">JCM 10425</strain>
    </source>
</reference>